<evidence type="ECO:0000256" key="11">
    <source>
        <dbReference type="PIRNR" id="PIRNR006118"/>
    </source>
</evidence>
<dbReference type="HOGENOM" id="CLU_106694_0_1_6"/>
<dbReference type="InterPro" id="IPR023214">
    <property type="entry name" value="HAD_sf"/>
</dbReference>
<protein>
    <recommendedName>
        <fullName evidence="6 11">3-deoxy-D-manno-octulosonate 8-phosphate phosphatase KdsC</fullName>
        <ecNumber evidence="5 11">3.1.3.45</ecNumber>
    </recommendedName>
    <alternativeName>
        <fullName evidence="10 11">KDO 8-P phosphatase</fullName>
    </alternativeName>
</protein>
<dbReference type="SFLD" id="SFLDS00003">
    <property type="entry name" value="Haloacid_Dehalogenase"/>
    <property type="match status" value="1"/>
</dbReference>
<evidence type="ECO:0000256" key="12">
    <source>
        <dbReference type="PIRSR" id="PIRSR006118-2"/>
    </source>
</evidence>
<dbReference type="CDD" id="cd01630">
    <property type="entry name" value="HAD_KDO-like"/>
    <property type="match status" value="1"/>
</dbReference>
<comment type="catalytic activity">
    <reaction evidence="1 11">
        <text>3-deoxy-alpha-D-manno-2-octulosonate-8-phosphate + H2O = 3-deoxy-alpha-D-manno-oct-2-ulosonate + phosphate</text>
        <dbReference type="Rhea" id="RHEA:11500"/>
        <dbReference type="ChEBI" id="CHEBI:15377"/>
        <dbReference type="ChEBI" id="CHEBI:43474"/>
        <dbReference type="ChEBI" id="CHEBI:85985"/>
        <dbReference type="ChEBI" id="CHEBI:85986"/>
        <dbReference type="EC" id="3.1.3.45"/>
    </reaction>
</comment>
<dbReference type="PIRSF" id="PIRSF006118">
    <property type="entry name" value="KDO8-P_Ptase"/>
    <property type="match status" value="1"/>
</dbReference>
<keyword evidence="7 11" id="KW-0479">Metal-binding</keyword>
<dbReference type="Pfam" id="PF08282">
    <property type="entry name" value="Hydrolase_3"/>
    <property type="match status" value="1"/>
</dbReference>
<evidence type="ECO:0000256" key="5">
    <source>
        <dbReference type="ARBA" id="ARBA00013066"/>
    </source>
</evidence>
<keyword evidence="11" id="KW-0448">Lipopolysaccharide biosynthesis</keyword>
<dbReference type="Proteomes" id="UP000005555">
    <property type="component" value="Unassembled WGS sequence"/>
</dbReference>
<dbReference type="GO" id="GO:0019143">
    <property type="term" value="F:3-deoxy-manno-octulosonate-8-phosphatase activity"/>
    <property type="evidence" value="ECO:0007669"/>
    <property type="project" value="UniProtKB-UniRule"/>
</dbReference>
<dbReference type="STRING" id="314287.GB2207_10556"/>
<comment type="caution">
    <text evidence="13">The sequence shown here is derived from an EMBL/GenBank/DDBJ whole genome shotgun (WGS) entry which is preliminary data.</text>
</comment>
<evidence type="ECO:0000256" key="6">
    <source>
        <dbReference type="ARBA" id="ARBA00020092"/>
    </source>
</evidence>
<dbReference type="GO" id="GO:0009103">
    <property type="term" value="P:lipopolysaccharide biosynthetic process"/>
    <property type="evidence" value="ECO:0007669"/>
    <property type="project" value="UniProtKB-UniRule"/>
</dbReference>
<proteinExistence type="inferred from homology"/>
<evidence type="ECO:0000313" key="14">
    <source>
        <dbReference type="Proteomes" id="UP000005555"/>
    </source>
</evidence>
<gene>
    <name evidence="13" type="ORF">GB2207_10556</name>
</gene>
<feature type="binding site" evidence="12">
    <location>
        <position position="30"/>
    </location>
    <ligand>
        <name>Mg(2+)</name>
        <dbReference type="ChEBI" id="CHEBI:18420"/>
    </ligand>
</feature>
<dbReference type="InterPro" id="IPR010023">
    <property type="entry name" value="KdsC_fam"/>
</dbReference>
<evidence type="ECO:0000256" key="7">
    <source>
        <dbReference type="ARBA" id="ARBA00022723"/>
    </source>
</evidence>
<evidence type="ECO:0000256" key="3">
    <source>
        <dbReference type="ARBA" id="ARBA00005893"/>
    </source>
</evidence>
<dbReference type="SUPFAM" id="SSF56784">
    <property type="entry name" value="HAD-like"/>
    <property type="match status" value="1"/>
</dbReference>
<dbReference type="PANTHER" id="PTHR21485:SF3">
    <property type="entry name" value="N-ACYLNEURAMINATE CYTIDYLYLTRANSFERASE"/>
    <property type="match status" value="1"/>
</dbReference>
<dbReference type="SFLD" id="SFLDG01136">
    <property type="entry name" value="C1.6:_Phosphoserine_Phosphatas"/>
    <property type="match status" value="1"/>
</dbReference>
<dbReference type="NCBIfam" id="TIGR01670">
    <property type="entry name" value="KdsC-phosphatas"/>
    <property type="match status" value="1"/>
</dbReference>
<name>Q1YU12_9GAMM</name>
<dbReference type="FunFam" id="3.40.50.1000:FF:000029">
    <property type="entry name" value="3-deoxy-D-manno-octulosonate 8-phosphate phosphatase KdsC"/>
    <property type="match status" value="1"/>
</dbReference>
<evidence type="ECO:0000256" key="9">
    <source>
        <dbReference type="ARBA" id="ARBA00022842"/>
    </source>
</evidence>
<dbReference type="AlphaFoldDB" id="Q1YU12"/>
<dbReference type="Gene3D" id="3.40.50.1000">
    <property type="entry name" value="HAD superfamily/HAD-like"/>
    <property type="match status" value="1"/>
</dbReference>
<dbReference type="GO" id="GO:0008781">
    <property type="term" value="F:N-acylneuraminate cytidylyltransferase activity"/>
    <property type="evidence" value="ECO:0007669"/>
    <property type="project" value="TreeGrafter"/>
</dbReference>
<keyword evidence="9 11" id="KW-0460">Magnesium</keyword>
<dbReference type="InterPro" id="IPR036412">
    <property type="entry name" value="HAD-like_sf"/>
</dbReference>
<dbReference type="PANTHER" id="PTHR21485">
    <property type="entry name" value="HAD SUPERFAMILY MEMBERS CMAS AND KDSC"/>
    <property type="match status" value="1"/>
</dbReference>
<keyword evidence="8 11" id="KW-0378">Hydrolase</keyword>
<sequence length="186" mass="19767">MESNMEAAIISATDQAVIEAAKQIKLLLVDVDGVLTDGRLYYGNNGEELKAFDIQDGLGIKLLQRGGVQVGIITGRVSVLLQRRADELGMEPVVQGREDKLTALNELLQNMSVELHEIAFIGDDLPDLAVINRVGLGITVANGNAAVAAKAKWQTSRSGGNGAVREAAEMILAAQGKLDDILAAYQ</sequence>
<evidence type="ECO:0000256" key="10">
    <source>
        <dbReference type="ARBA" id="ARBA00031051"/>
    </source>
</evidence>
<keyword evidence="14" id="KW-1185">Reference proteome</keyword>
<dbReference type="eggNOG" id="COG1778">
    <property type="taxonomic scope" value="Bacteria"/>
</dbReference>
<organism evidence="13 14">
    <name type="scientific">gamma proteobacterium HTCC2207</name>
    <dbReference type="NCBI Taxonomy" id="314287"/>
    <lineage>
        <taxon>Bacteria</taxon>
        <taxon>Pseudomonadati</taxon>
        <taxon>Pseudomonadota</taxon>
        <taxon>Gammaproteobacteria</taxon>
        <taxon>Cellvibrionales</taxon>
        <taxon>Porticoccaceae</taxon>
        <taxon>SAR92 clade</taxon>
    </lineage>
</organism>
<evidence type="ECO:0000256" key="8">
    <source>
        <dbReference type="ARBA" id="ARBA00022801"/>
    </source>
</evidence>
<feature type="binding site" evidence="12">
    <location>
        <position position="123"/>
    </location>
    <ligand>
        <name>Mg(2+)</name>
        <dbReference type="ChEBI" id="CHEBI:18420"/>
    </ligand>
</feature>
<comment type="subunit">
    <text evidence="4 11">Homotetramer.</text>
</comment>
<evidence type="ECO:0000256" key="4">
    <source>
        <dbReference type="ARBA" id="ARBA00011881"/>
    </source>
</evidence>
<dbReference type="SFLD" id="SFLDG01138">
    <property type="entry name" value="C1.6.2:_Deoxy-d-mannose-octulo"/>
    <property type="match status" value="1"/>
</dbReference>
<comment type="cofactor">
    <cofactor evidence="2 11 12">
        <name>Mg(2+)</name>
        <dbReference type="ChEBI" id="CHEBI:18420"/>
    </cofactor>
</comment>
<evidence type="ECO:0000313" key="13">
    <source>
        <dbReference type="EMBL" id="EAS48246.1"/>
    </source>
</evidence>
<dbReference type="EC" id="3.1.3.45" evidence="5 11"/>
<accession>Q1YU12</accession>
<dbReference type="EMBL" id="AAPI01000001">
    <property type="protein sequence ID" value="EAS48246.1"/>
    <property type="molecule type" value="Genomic_DNA"/>
</dbReference>
<dbReference type="InterPro" id="IPR050793">
    <property type="entry name" value="CMP-NeuNAc_synthase"/>
</dbReference>
<comment type="similarity">
    <text evidence="3 11">Belongs to the KdsC family.</text>
</comment>
<dbReference type="GO" id="GO:0046872">
    <property type="term" value="F:metal ion binding"/>
    <property type="evidence" value="ECO:0007669"/>
    <property type="project" value="UniProtKB-UniRule"/>
</dbReference>
<evidence type="ECO:0000256" key="2">
    <source>
        <dbReference type="ARBA" id="ARBA00001946"/>
    </source>
</evidence>
<evidence type="ECO:0000256" key="1">
    <source>
        <dbReference type="ARBA" id="ARBA00000898"/>
    </source>
</evidence>
<comment type="function">
    <text evidence="11">Catalyzes the hydrolysis of 3-deoxy-D-manno-octulosonate 8-phosphate (KDO 8-P) to 3-deoxy-D-manno-octulosonate (KDO) and inorganic phosphate.</text>
</comment>
<reference evidence="13 14" key="1">
    <citation type="submission" date="2006-03" db="EMBL/GenBank/DDBJ databases">
        <authorList>
            <person name="Giovannoni S.J."/>
            <person name="Cho J.-C."/>
            <person name="Ferriera S."/>
            <person name="Johnson J."/>
            <person name="Kravitz S."/>
            <person name="Halpern A."/>
            <person name="Remington K."/>
            <person name="Beeson K."/>
            <person name="Tran B."/>
            <person name="Rogers Y.-H."/>
            <person name="Friedman R."/>
            <person name="Venter J.C."/>
        </authorList>
    </citation>
    <scope>NUCLEOTIDE SEQUENCE [LARGE SCALE GENOMIC DNA]</scope>
    <source>
        <strain evidence="13 14">HTCC2207</strain>
    </source>
</reference>
<feature type="binding site" evidence="12">
    <location>
        <position position="32"/>
    </location>
    <ligand>
        <name>substrate</name>
    </ligand>
</feature>